<feature type="chain" id="PRO_5015546507" evidence="2">
    <location>
        <begin position="27"/>
        <end position="202"/>
    </location>
</feature>
<keyword evidence="1" id="KW-0472">Membrane</keyword>
<evidence type="ECO:0000256" key="1">
    <source>
        <dbReference type="SAM" id="Phobius"/>
    </source>
</evidence>
<organism evidence="3 4">
    <name type="scientific">Pukyongia salina</name>
    <dbReference type="NCBI Taxonomy" id="2094025"/>
    <lineage>
        <taxon>Bacteria</taxon>
        <taxon>Pseudomonadati</taxon>
        <taxon>Bacteroidota</taxon>
        <taxon>Flavobacteriia</taxon>
        <taxon>Flavobacteriales</taxon>
        <taxon>Flavobacteriaceae</taxon>
        <taxon>Pukyongia</taxon>
    </lineage>
</organism>
<sequence length="202" mass="23109">MKYIQSRASCLVFFLWATLFSLSAFAQPFTLDENIKPIKLELLTFEDDSLNIGKGKMNLTKVTQVNDTLYFSVYGVSIYSPIYVGVNVDDPNKPLEISLHKMNWINEDRKGKTDANGEWQDSFKTETDFGIRVIAKADSTSYGLLVWTGDEVDFELPEIFNPEPEEKGGILIILKENILYIIIGILLLIIFYFFIKNKKKKA</sequence>
<evidence type="ECO:0000313" key="4">
    <source>
        <dbReference type="Proteomes" id="UP000238442"/>
    </source>
</evidence>
<dbReference type="EMBL" id="CP027062">
    <property type="protein sequence ID" value="AVI51959.1"/>
    <property type="molecule type" value="Genomic_DNA"/>
</dbReference>
<dbReference type="AlphaFoldDB" id="A0A2S0HZ69"/>
<keyword evidence="2" id="KW-0732">Signal</keyword>
<evidence type="ECO:0000256" key="2">
    <source>
        <dbReference type="SAM" id="SignalP"/>
    </source>
</evidence>
<gene>
    <name evidence="3" type="ORF">C5O00_12670</name>
</gene>
<accession>A0A2S0HZ69</accession>
<dbReference type="RefSeq" id="WP_105217199.1">
    <property type="nucleotide sequence ID" value="NZ_CP027062.1"/>
</dbReference>
<reference evidence="3 4" key="1">
    <citation type="submission" date="2018-02" db="EMBL/GenBank/DDBJ databases">
        <title>Genomic analysis of the strain RR4-38 isolated from a seawater recirculating aquaculture system.</title>
        <authorList>
            <person name="Kim Y.-S."/>
            <person name="Jang Y.H."/>
            <person name="Kim K.-H."/>
        </authorList>
    </citation>
    <scope>NUCLEOTIDE SEQUENCE [LARGE SCALE GENOMIC DNA]</scope>
    <source>
        <strain evidence="3 4">RR4-38</strain>
    </source>
</reference>
<keyword evidence="1" id="KW-0812">Transmembrane</keyword>
<protein>
    <submittedName>
        <fullName evidence="3">Uncharacterized protein</fullName>
    </submittedName>
</protein>
<name>A0A2S0HZ69_9FLAO</name>
<dbReference type="Proteomes" id="UP000238442">
    <property type="component" value="Chromosome"/>
</dbReference>
<dbReference type="OrthoDB" id="1495612at2"/>
<feature type="transmembrane region" description="Helical" evidence="1">
    <location>
        <begin position="178"/>
        <end position="195"/>
    </location>
</feature>
<evidence type="ECO:0000313" key="3">
    <source>
        <dbReference type="EMBL" id="AVI51959.1"/>
    </source>
</evidence>
<dbReference type="NCBIfam" id="TIGR01167">
    <property type="entry name" value="LPXTG_anchor"/>
    <property type="match status" value="1"/>
</dbReference>
<feature type="signal peptide" evidence="2">
    <location>
        <begin position="1"/>
        <end position="26"/>
    </location>
</feature>
<dbReference type="KEGG" id="aue:C5O00_12670"/>
<keyword evidence="4" id="KW-1185">Reference proteome</keyword>
<proteinExistence type="predicted"/>
<keyword evidence="1" id="KW-1133">Transmembrane helix</keyword>